<evidence type="ECO:0000313" key="2">
    <source>
        <dbReference type="Proteomes" id="UP000807025"/>
    </source>
</evidence>
<gene>
    <name evidence="1" type="ORF">BDN71DRAFT_1436425</name>
</gene>
<dbReference type="AlphaFoldDB" id="A0A9P6D207"/>
<reference evidence="1" key="1">
    <citation type="submission" date="2020-11" db="EMBL/GenBank/DDBJ databases">
        <authorList>
            <consortium name="DOE Joint Genome Institute"/>
            <person name="Ahrendt S."/>
            <person name="Riley R."/>
            <person name="Andreopoulos W."/>
            <person name="Labutti K."/>
            <person name="Pangilinan J."/>
            <person name="Ruiz-Duenas F.J."/>
            <person name="Barrasa J.M."/>
            <person name="Sanchez-Garcia M."/>
            <person name="Camarero S."/>
            <person name="Miyauchi S."/>
            <person name="Serrano A."/>
            <person name="Linde D."/>
            <person name="Babiker R."/>
            <person name="Drula E."/>
            <person name="Ayuso-Fernandez I."/>
            <person name="Pacheco R."/>
            <person name="Padilla G."/>
            <person name="Ferreira P."/>
            <person name="Barriuso J."/>
            <person name="Kellner H."/>
            <person name="Castanera R."/>
            <person name="Alfaro M."/>
            <person name="Ramirez L."/>
            <person name="Pisabarro A.G."/>
            <person name="Kuo A."/>
            <person name="Tritt A."/>
            <person name="Lipzen A."/>
            <person name="He G."/>
            <person name="Yan M."/>
            <person name="Ng V."/>
            <person name="Cullen D."/>
            <person name="Martin F."/>
            <person name="Rosso M.-N."/>
            <person name="Henrissat B."/>
            <person name="Hibbett D."/>
            <person name="Martinez A.T."/>
            <person name="Grigoriev I.V."/>
        </authorList>
    </citation>
    <scope>NUCLEOTIDE SEQUENCE</scope>
    <source>
        <strain evidence="1">ATCC 90797</strain>
    </source>
</reference>
<keyword evidence="2" id="KW-1185">Reference proteome</keyword>
<sequence length="106" mass="11999">MGVHAKIDQLNLMKLPTMGEGDINVSILWEWFNKSEQYFCHKSVPATGHTEAIAWGMFGIHAIHWLSANSLTQQHGLGCLQGHPRSKYGLGARSDWLDKFKQIDKH</sequence>
<protein>
    <submittedName>
        <fullName evidence="1">Uncharacterized protein</fullName>
    </submittedName>
</protein>
<dbReference type="OrthoDB" id="2369050at2759"/>
<evidence type="ECO:0000313" key="1">
    <source>
        <dbReference type="EMBL" id="KAF9488047.1"/>
    </source>
</evidence>
<dbReference type="Proteomes" id="UP000807025">
    <property type="component" value="Unassembled WGS sequence"/>
</dbReference>
<proteinExistence type="predicted"/>
<organism evidence="1 2">
    <name type="scientific">Pleurotus eryngii</name>
    <name type="common">Boletus of the steppes</name>
    <dbReference type="NCBI Taxonomy" id="5323"/>
    <lineage>
        <taxon>Eukaryota</taxon>
        <taxon>Fungi</taxon>
        <taxon>Dikarya</taxon>
        <taxon>Basidiomycota</taxon>
        <taxon>Agaricomycotina</taxon>
        <taxon>Agaricomycetes</taxon>
        <taxon>Agaricomycetidae</taxon>
        <taxon>Agaricales</taxon>
        <taxon>Pleurotineae</taxon>
        <taxon>Pleurotaceae</taxon>
        <taxon>Pleurotus</taxon>
    </lineage>
</organism>
<name>A0A9P6D207_PLEER</name>
<accession>A0A9P6D207</accession>
<dbReference type="EMBL" id="MU154735">
    <property type="protein sequence ID" value="KAF9488047.1"/>
    <property type="molecule type" value="Genomic_DNA"/>
</dbReference>
<comment type="caution">
    <text evidence="1">The sequence shown here is derived from an EMBL/GenBank/DDBJ whole genome shotgun (WGS) entry which is preliminary data.</text>
</comment>